<evidence type="ECO:0000256" key="1">
    <source>
        <dbReference type="SAM" id="Phobius"/>
    </source>
</evidence>
<feature type="transmembrane region" description="Helical" evidence="1">
    <location>
        <begin position="110"/>
        <end position="133"/>
    </location>
</feature>
<evidence type="ECO:0000313" key="3">
    <source>
        <dbReference type="Proteomes" id="UP000000263"/>
    </source>
</evidence>
<dbReference type="KEGG" id="rca:Rcas_3794"/>
<keyword evidence="3" id="KW-1185">Reference proteome</keyword>
<feature type="transmembrane region" description="Helical" evidence="1">
    <location>
        <begin position="80"/>
        <end position="98"/>
    </location>
</feature>
<evidence type="ECO:0000313" key="2">
    <source>
        <dbReference type="EMBL" id="ABU59833.1"/>
    </source>
</evidence>
<dbReference type="STRING" id="383372.Rcas_3794"/>
<keyword evidence="1" id="KW-0472">Membrane</keyword>
<organism evidence="2 3">
    <name type="scientific">Roseiflexus castenholzii (strain DSM 13941 / HLO8)</name>
    <dbReference type="NCBI Taxonomy" id="383372"/>
    <lineage>
        <taxon>Bacteria</taxon>
        <taxon>Bacillati</taxon>
        <taxon>Chloroflexota</taxon>
        <taxon>Chloroflexia</taxon>
        <taxon>Chloroflexales</taxon>
        <taxon>Roseiflexineae</taxon>
        <taxon>Roseiflexaceae</taxon>
        <taxon>Roseiflexus</taxon>
    </lineage>
</organism>
<dbReference type="Gene3D" id="1.20.210.10">
    <property type="entry name" value="Cytochrome c oxidase-like, subunit I domain"/>
    <property type="match status" value="1"/>
</dbReference>
<name>A7NQI7_ROSCS</name>
<dbReference type="InterPro" id="IPR036927">
    <property type="entry name" value="Cyt_c_oxase-like_su1_sf"/>
</dbReference>
<gene>
    <name evidence="2" type="ordered locus">Rcas_3794</name>
</gene>
<feature type="transmembrane region" description="Helical" evidence="1">
    <location>
        <begin position="12"/>
        <end position="32"/>
    </location>
</feature>
<dbReference type="AlphaFoldDB" id="A7NQI7"/>
<sequence>MHRQARVYVKTAFVQLLISVLVGALLLINAGLPFHPRIGLLLPVYYHLLMVGWATQLIGGVALWMFPVLSRDRPRGDERLGWIAYGALNGGLVLRAVAEPMHAIEPHTWSAWTLAVSAILQVCAVWFLAIALWPRVRRRPEMNRSRMGGGD</sequence>
<reference evidence="2 3" key="1">
    <citation type="submission" date="2007-08" db="EMBL/GenBank/DDBJ databases">
        <title>Complete sequence of Roseiflexus castenholzii DSM 13941.</title>
        <authorList>
            <consortium name="US DOE Joint Genome Institute"/>
            <person name="Copeland A."/>
            <person name="Lucas S."/>
            <person name="Lapidus A."/>
            <person name="Barry K."/>
            <person name="Glavina del Rio T."/>
            <person name="Dalin E."/>
            <person name="Tice H."/>
            <person name="Pitluck S."/>
            <person name="Thompson L.S."/>
            <person name="Brettin T."/>
            <person name="Bruce D."/>
            <person name="Detter J.C."/>
            <person name="Han C."/>
            <person name="Tapia R."/>
            <person name="Schmutz J."/>
            <person name="Larimer F."/>
            <person name="Land M."/>
            <person name="Hauser L."/>
            <person name="Kyrpides N."/>
            <person name="Mikhailova N."/>
            <person name="Bryant D.A."/>
            <person name="Hanada S."/>
            <person name="Tsukatani Y."/>
            <person name="Richardson P."/>
        </authorList>
    </citation>
    <scope>NUCLEOTIDE SEQUENCE [LARGE SCALE GENOMIC DNA]</scope>
    <source>
        <strain evidence="3">DSM 13941 / HLO8</strain>
    </source>
</reference>
<dbReference type="EMBL" id="CP000804">
    <property type="protein sequence ID" value="ABU59833.1"/>
    <property type="molecule type" value="Genomic_DNA"/>
</dbReference>
<dbReference type="SUPFAM" id="SSF81442">
    <property type="entry name" value="Cytochrome c oxidase subunit I-like"/>
    <property type="match status" value="1"/>
</dbReference>
<protein>
    <submittedName>
        <fullName evidence="2">Uncharacterized protein</fullName>
    </submittedName>
</protein>
<dbReference type="RefSeq" id="WP_012122256.1">
    <property type="nucleotide sequence ID" value="NC_009767.1"/>
</dbReference>
<dbReference type="OrthoDB" id="161774at2"/>
<dbReference type="eggNOG" id="ENOG5033PAQ">
    <property type="taxonomic scope" value="Bacteria"/>
</dbReference>
<keyword evidence="1" id="KW-0812">Transmembrane</keyword>
<dbReference type="Proteomes" id="UP000000263">
    <property type="component" value="Chromosome"/>
</dbReference>
<keyword evidence="1" id="KW-1133">Transmembrane helix</keyword>
<proteinExistence type="predicted"/>
<accession>A7NQI7</accession>
<feature type="transmembrane region" description="Helical" evidence="1">
    <location>
        <begin position="44"/>
        <end position="68"/>
    </location>
</feature>
<dbReference type="HOGENOM" id="CLU_149392_0_0_0"/>